<protein>
    <recommendedName>
        <fullName evidence="3">Abortive phage infection protein</fullName>
    </recommendedName>
</protein>
<sequence>MTDYNELLDQLKTGEISSLTIEKEDFLKFREILVARKDFKHFSGAAFHHGKTVYTYSEEELK</sequence>
<dbReference type="RefSeq" id="WP_123166336.1">
    <property type="nucleotide sequence ID" value="NZ_RIAX01000013.1"/>
</dbReference>
<name>A0A3M8P4D5_9BACL</name>
<gene>
    <name evidence="1" type="ORF">EEX84_14355</name>
</gene>
<reference evidence="1 2" key="1">
    <citation type="journal article" date="2018" name="Int. J. Syst. Evol. Microbiol.">
        <title>Planococcus salinus sp. nov., a moderately halophilic bacterium isolated from a saline-alkali soil.</title>
        <authorList>
            <person name="Gan L."/>
        </authorList>
    </citation>
    <scope>NUCLEOTIDE SEQUENCE [LARGE SCALE GENOMIC DNA]</scope>
    <source>
        <strain evidence="1 2">LCB217</strain>
    </source>
</reference>
<dbReference type="Proteomes" id="UP000275473">
    <property type="component" value="Unassembled WGS sequence"/>
</dbReference>
<dbReference type="OrthoDB" id="2455488at2"/>
<dbReference type="EMBL" id="RIAX01000013">
    <property type="protein sequence ID" value="RNF38515.1"/>
    <property type="molecule type" value="Genomic_DNA"/>
</dbReference>
<evidence type="ECO:0000313" key="2">
    <source>
        <dbReference type="Proteomes" id="UP000275473"/>
    </source>
</evidence>
<organism evidence="1 2">
    <name type="scientific">Planococcus salinus</name>
    <dbReference type="NCBI Taxonomy" id="1848460"/>
    <lineage>
        <taxon>Bacteria</taxon>
        <taxon>Bacillati</taxon>
        <taxon>Bacillota</taxon>
        <taxon>Bacilli</taxon>
        <taxon>Bacillales</taxon>
        <taxon>Caryophanaceae</taxon>
        <taxon>Planococcus</taxon>
    </lineage>
</organism>
<accession>A0A3M8P4D5</accession>
<evidence type="ECO:0000313" key="1">
    <source>
        <dbReference type="EMBL" id="RNF38515.1"/>
    </source>
</evidence>
<keyword evidence="2" id="KW-1185">Reference proteome</keyword>
<proteinExistence type="predicted"/>
<evidence type="ECO:0008006" key="3">
    <source>
        <dbReference type="Google" id="ProtNLM"/>
    </source>
</evidence>
<comment type="caution">
    <text evidence="1">The sequence shown here is derived from an EMBL/GenBank/DDBJ whole genome shotgun (WGS) entry which is preliminary data.</text>
</comment>
<dbReference type="AlphaFoldDB" id="A0A3M8P4D5"/>